<evidence type="ECO:0000259" key="1">
    <source>
        <dbReference type="Pfam" id="PF14111"/>
    </source>
</evidence>
<name>A0A8J5YCD4_9ROSI</name>
<dbReference type="InterPro" id="IPR040256">
    <property type="entry name" value="At4g02000-like"/>
</dbReference>
<protein>
    <recommendedName>
        <fullName evidence="1">DUF4283 domain-containing protein</fullName>
    </recommendedName>
</protein>
<dbReference type="Pfam" id="PF14111">
    <property type="entry name" value="DUF4283"/>
    <property type="match status" value="1"/>
</dbReference>
<dbReference type="InterPro" id="IPR025558">
    <property type="entry name" value="DUF4283"/>
</dbReference>
<dbReference type="PANTHER" id="PTHR31286">
    <property type="entry name" value="GLYCINE-RICH CELL WALL STRUCTURAL PROTEIN 1.8-LIKE"/>
    <property type="match status" value="1"/>
</dbReference>
<dbReference type="PANTHER" id="PTHR31286:SF99">
    <property type="entry name" value="DUF4283 DOMAIN-CONTAINING PROTEIN"/>
    <property type="match status" value="1"/>
</dbReference>
<keyword evidence="3" id="KW-1185">Reference proteome</keyword>
<evidence type="ECO:0000313" key="2">
    <source>
        <dbReference type="EMBL" id="KAG8477391.1"/>
    </source>
</evidence>
<feature type="domain" description="DUF4283" evidence="1">
    <location>
        <begin position="37"/>
        <end position="111"/>
    </location>
</feature>
<dbReference type="Proteomes" id="UP000701853">
    <property type="component" value="Chromosome 11"/>
</dbReference>
<dbReference type="OrthoDB" id="990997at2759"/>
<evidence type="ECO:0000313" key="3">
    <source>
        <dbReference type="Proteomes" id="UP000701853"/>
    </source>
</evidence>
<organism evidence="2 3">
    <name type="scientific">Gossypium anomalum</name>
    <dbReference type="NCBI Taxonomy" id="47600"/>
    <lineage>
        <taxon>Eukaryota</taxon>
        <taxon>Viridiplantae</taxon>
        <taxon>Streptophyta</taxon>
        <taxon>Embryophyta</taxon>
        <taxon>Tracheophyta</taxon>
        <taxon>Spermatophyta</taxon>
        <taxon>Magnoliopsida</taxon>
        <taxon>eudicotyledons</taxon>
        <taxon>Gunneridae</taxon>
        <taxon>Pentapetalae</taxon>
        <taxon>rosids</taxon>
        <taxon>malvids</taxon>
        <taxon>Malvales</taxon>
        <taxon>Malvaceae</taxon>
        <taxon>Malvoideae</taxon>
        <taxon>Gossypium</taxon>
    </lineage>
</organism>
<proteinExistence type="predicted"/>
<accession>A0A8J5YCD4</accession>
<gene>
    <name evidence="2" type="ORF">CXB51_029944</name>
</gene>
<dbReference type="EMBL" id="JAHUZN010000011">
    <property type="protein sequence ID" value="KAG8477391.1"/>
    <property type="molecule type" value="Genomic_DNA"/>
</dbReference>
<sequence>MKTDSKGDEPILDNDIVEEECIIHITLSKEERKLICSRWRNMLVVKLFGKITWYKYLIFKLRQLQKPKENLKLIDLGYNFLFAKLENDKDYEQVIKGGLWFSGGKFLAMQKRALNFRALEATFNSVAMWVRLPEYCDPKIFTKIVWSLGVPLWTDSFTMSSERGPKLETCTQSSPVVKEQSTTMIENLTSSLATENGTQGTIDDKKITDTRSA</sequence>
<comment type="caution">
    <text evidence="2">The sequence shown here is derived from an EMBL/GenBank/DDBJ whole genome shotgun (WGS) entry which is preliminary data.</text>
</comment>
<reference evidence="2 3" key="1">
    <citation type="journal article" date="2021" name="bioRxiv">
        <title>The Gossypium anomalum genome as a resource for cotton improvement and evolutionary analysis of hybrid incompatibility.</title>
        <authorList>
            <person name="Grover C.E."/>
            <person name="Yuan D."/>
            <person name="Arick M.A."/>
            <person name="Miller E.R."/>
            <person name="Hu G."/>
            <person name="Peterson D.G."/>
            <person name="Wendel J.F."/>
            <person name="Udall J.A."/>
        </authorList>
    </citation>
    <scope>NUCLEOTIDE SEQUENCE [LARGE SCALE GENOMIC DNA]</scope>
    <source>
        <strain evidence="2">JFW-Udall</strain>
        <tissue evidence="2">Leaf</tissue>
    </source>
</reference>
<dbReference type="AlphaFoldDB" id="A0A8J5YCD4"/>